<dbReference type="EC" id="2.3.1.286" evidence="3"/>
<dbReference type="SUPFAM" id="SSF52467">
    <property type="entry name" value="DHS-like NAD/FAD-binding domain"/>
    <property type="match status" value="1"/>
</dbReference>
<dbReference type="Gene3D" id="3.40.50.1220">
    <property type="entry name" value="TPP-binding domain"/>
    <property type="match status" value="1"/>
</dbReference>
<feature type="binding site" evidence="3">
    <location>
        <position position="56"/>
    </location>
    <ligand>
        <name>substrate</name>
    </ligand>
</feature>
<comment type="catalytic activity">
    <reaction evidence="3">
        <text>N(6)-succinyl-L-lysyl-[protein] + NAD(+) + H2O = 2''-O-succinyl-ADP-D-ribose + nicotinamide + L-lysyl-[protein]</text>
        <dbReference type="Rhea" id="RHEA:47668"/>
        <dbReference type="Rhea" id="RHEA-COMP:9752"/>
        <dbReference type="Rhea" id="RHEA-COMP:11877"/>
        <dbReference type="ChEBI" id="CHEBI:15377"/>
        <dbReference type="ChEBI" id="CHEBI:17154"/>
        <dbReference type="ChEBI" id="CHEBI:29969"/>
        <dbReference type="ChEBI" id="CHEBI:57540"/>
        <dbReference type="ChEBI" id="CHEBI:87830"/>
        <dbReference type="ChEBI" id="CHEBI:87832"/>
    </reaction>
</comment>
<dbReference type="InterPro" id="IPR029035">
    <property type="entry name" value="DHS-like_NAD/FAD-binding_dom"/>
</dbReference>
<evidence type="ECO:0000256" key="4">
    <source>
        <dbReference type="PROSITE-ProRule" id="PRU00236"/>
    </source>
</evidence>
<comment type="subcellular location">
    <subcellularLocation>
        <location evidence="3">Cytoplasm</location>
    </subcellularLocation>
</comment>
<comment type="function">
    <text evidence="3">NAD-dependent lysine deacetylase and desuccinylase that specifically removes acetyl and succinyl groups on target proteins. Modulates the activities of several proteins which are inactive in their acylated form.</text>
</comment>
<comment type="caution">
    <text evidence="3 4">Lacks conserved residue(s) required for the propagation of feature annotation.</text>
</comment>
<protein>
    <recommendedName>
        <fullName evidence="3">NAD-dependent protein deacylase</fullName>
        <ecNumber evidence="3">2.3.1.286</ecNumber>
    </recommendedName>
    <alternativeName>
        <fullName evidence="3">Regulatory protein SIR2 homolog</fullName>
    </alternativeName>
</protein>
<dbReference type="InterPro" id="IPR050134">
    <property type="entry name" value="NAD-dep_sirtuin_deacylases"/>
</dbReference>
<evidence type="ECO:0000256" key="2">
    <source>
        <dbReference type="ARBA" id="ARBA00023027"/>
    </source>
</evidence>
<dbReference type="GO" id="GO:0017136">
    <property type="term" value="F:histone deacetylase activity, NAD-dependent"/>
    <property type="evidence" value="ECO:0007669"/>
    <property type="project" value="TreeGrafter"/>
</dbReference>
<dbReference type="AlphaFoldDB" id="A0A9D2BQQ7"/>
<dbReference type="CDD" id="cd01412">
    <property type="entry name" value="SIRT5_Af1_CobB"/>
    <property type="match status" value="1"/>
</dbReference>
<evidence type="ECO:0000256" key="1">
    <source>
        <dbReference type="ARBA" id="ARBA00022679"/>
    </source>
</evidence>
<dbReference type="Proteomes" id="UP000823847">
    <property type="component" value="Unassembled WGS sequence"/>
</dbReference>
<keyword evidence="3" id="KW-0963">Cytoplasm</keyword>
<keyword evidence="1" id="KW-0808">Transferase</keyword>
<comment type="domain">
    <text evidence="3">2 residues (Tyr-53 and Arg-56) present in a large hydrophobic pocket are probably involved in substrate specificity. They are important for desuccinylation activity, but dispensable for deacetylation activity.</text>
</comment>
<feature type="domain" description="Deacetylase sirtuin-type" evidence="5">
    <location>
        <begin position="1"/>
        <end position="229"/>
    </location>
</feature>
<dbReference type="PANTHER" id="PTHR11085">
    <property type="entry name" value="NAD-DEPENDENT PROTEIN DEACYLASE SIRTUIN-5, MITOCHONDRIAL-RELATED"/>
    <property type="match status" value="1"/>
</dbReference>
<proteinExistence type="inferred from homology"/>
<dbReference type="GO" id="GO:0005737">
    <property type="term" value="C:cytoplasm"/>
    <property type="evidence" value="ECO:0007669"/>
    <property type="project" value="UniProtKB-SubCell"/>
</dbReference>
<organism evidence="6 7">
    <name type="scientific">Candidatus Parabacteroides intestinigallinarum</name>
    <dbReference type="NCBI Taxonomy" id="2838722"/>
    <lineage>
        <taxon>Bacteria</taxon>
        <taxon>Pseudomonadati</taxon>
        <taxon>Bacteroidota</taxon>
        <taxon>Bacteroidia</taxon>
        <taxon>Bacteroidales</taxon>
        <taxon>Tannerellaceae</taxon>
        <taxon>Parabacteroides</taxon>
    </lineage>
</organism>
<feature type="active site" description="Proton acceptor" evidence="3">
    <location>
        <position position="104"/>
    </location>
</feature>
<evidence type="ECO:0000313" key="7">
    <source>
        <dbReference type="Proteomes" id="UP000823847"/>
    </source>
</evidence>
<sequence length="230" mass="26075">MKKLVVLTGAGMSAESGISTFRDSDGLWEKYRVEDVATPEGFAANPEMVLDFYNQRRRELLNTRPNAGHLGLAALEKDFDVRVITQNIDNLHERAGSSQVIHLHGELMKACSVRDLNTTYDLSPERPDIHLGDKDPHGDQLRPFVVWFGEPVPMIEPAIRWVEDCDIFVIIGTSLNVYPAAGLLNYVRRCQPIFLIDPKEVQTYRTDIEHIQRGASEGVRELTELLQSYR</sequence>
<dbReference type="PROSITE" id="PS50305">
    <property type="entry name" value="SIRTUIN"/>
    <property type="match status" value="1"/>
</dbReference>
<dbReference type="InterPro" id="IPR027546">
    <property type="entry name" value="Sirtuin_class_III"/>
</dbReference>
<feature type="binding site" evidence="3">
    <location>
        <begin position="86"/>
        <end position="89"/>
    </location>
    <ligand>
        <name>NAD(+)</name>
        <dbReference type="ChEBI" id="CHEBI:57540"/>
    </ligand>
</feature>
<reference evidence="6" key="1">
    <citation type="journal article" date="2021" name="PeerJ">
        <title>Extensive microbial diversity within the chicken gut microbiome revealed by metagenomics and culture.</title>
        <authorList>
            <person name="Gilroy R."/>
            <person name="Ravi A."/>
            <person name="Getino M."/>
            <person name="Pursley I."/>
            <person name="Horton D.L."/>
            <person name="Alikhan N.F."/>
            <person name="Baker D."/>
            <person name="Gharbi K."/>
            <person name="Hall N."/>
            <person name="Watson M."/>
            <person name="Adriaenssens E.M."/>
            <person name="Foster-Nyarko E."/>
            <person name="Jarju S."/>
            <person name="Secka A."/>
            <person name="Antonio M."/>
            <person name="Oren A."/>
            <person name="Chaudhuri R.R."/>
            <person name="La Ragione R."/>
            <person name="Hildebrand F."/>
            <person name="Pallen M.J."/>
        </authorList>
    </citation>
    <scope>NUCLEOTIDE SEQUENCE</scope>
    <source>
        <strain evidence="6">ChiHecec2B26-12326</strain>
    </source>
</reference>
<feature type="binding site" evidence="3">
    <location>
        <begin position="172"/>
        <end position="174"/>
    </location>
    <ligand>
        <name>NAD(+)</name>
        <dbReference type="ChEBI" id="CHEBI:57540"/>
    </ligand>
</feature>
<dbReference type="InterPro" id="IPR026590">
    <property type="entry name" value="Ssirtuin_cat_dom"/>
</dbReference>
<dbReference type="EMBL" id="DXEN01000055">
    <property type="protein sequence ID" value="HIX86381.1"/>
    <property type="molecule type" value="Genomic_DNA"/>
</dbReference>
<dbReference type="InterPro" id="IPR026591">
    <property type="entry name" value="Sirtuin_cat_small_dom_sf"/>
</dbReference>
<dbReference type="Gene3D" id="3.30.1600.10">
    <property type="entry name" value="SIR2/SIRT2 'Small Domain"/>
    <property type="match status" value="1"/>
</dbReference>
<dbReference type="InterPro" id="IPR003000">
    <property type="entry name" value="Sirtuin"/>
</dbReference>
<accession>A0A9D2BQQ7</accession>
<keyword evidence="2 3" id="KW-0520">NAD</keyword>
<feature type="binding site" evidence="3">
    <location>
        <begin position="9"/>
        <end position="28"/>
    </location>
    <ligand>
        <name>NAD(+)</name>
        <dbReference type="ChEBI" id="CHEBI:57540"/>
    </ligand>
</feature>
<comment type="catalytic activity">
    <reaction evidence="3">
        <text>N(6)-acetyl-L-lysyl-[protein] + NAD(+) + H2O = 2''-O-acetyl-ADP-D-ribose + nicotinamide + L-lysyl-[protein]</text>
        <dbReference type="Rhea" id="RHEA:43636"/>
        <dbReference type="Rhea" id="RHEA-COMP:9752"/>
        <dbReference type="Rhea" id="RHEA-COMP:10731"/>
        <dbReference type="ChEBI" id="CHEBI:15377"/>
        <dbReference type="ChEBI" id="CHEBI:17154"/>
        <dbReference type="ChEBI" id="CHEBI:29969"/>
        <dbReference type="ChEBI" id="CHEBI:57540"/>
        <dbReference type="ChEBI" id="CHEBI:61930"/>
        <dbReference type="ChEBI" id="CHEBI:83767"/>
        <dbReference type="EC" id="2.3.1.286"/>
    </reaction>
</comment>
<dbReference type="GO" id="GO:0036055">
    <property type="term" value="F:protein-succinyllysine desuccinylase activity"/>
    <property type="evidence" value="ECO:0007669"/>
    <property type="project" value="UniProtKB-UniRule"/>
</dbReference>
<dbReference type="HAMAP" id="MF_01121">
    <property type="entry name" value="Sirtuin_ClassIII"/>
    <property type="match status" value="1"/>
</dbReference>
<evidence type="ECO:0000313" key="6">
    <source>
        <dbReference type="EMBL" id="HIX86381.1"/>
    </source>
</evidence>
<feature type="binding site" evidence="3">
    <location>
        <position position="215"/>
    </location>
    <ligand>
        <name>NAD(+)</name>
        <dbReference type="ChEBI" id="CHEBI:57540"/>
    </ligand>
</feature>
<dbReference type="GO" id="GO:0070403">
    <property type="term" value="F:NAD+ binding"/>
    <property type="evidence" value="ECO:0007669"/>
    <property type="project" value="UniProtKB-UniRule"/>
</dbReference>
<dbReference type="GO" id="GO:0036054">
    <property type="term" value="F:protein-malonyllysine demalonylase activity"/>
    <property type="evidence" value="ECO:0007669"/>
    <property type="project" value="InterPro"/>
</dbReference>
<name>A0A9D2BQQ7_9BACT</name>
<gene>
    <name evidence="3" type="primary">cobB</name>
    <name evidence="6" type="ORF">H9848_07210</name>
</gene>
<feature type="binding site" evidence="3">
    <location>
        <position position="53"/>
    </location>
    <ligand>
        <name>substrate</name>
    </ligand>
</feature>
<reference evidence="6" key="2">
    <citation type="submission" date="2021-04" db="EMBL/GenBank/DDBJ databases">
        <authorList>
            <person name="Gilroy R."/>
        </authorList>
    </citation>
    <scope>NUCLEOTIDE SEQUENCE</scope>
    <source>
        <strain evidence="6">ChiHecec2B26-12326</strain>
    </source>
</reference>
<evidence type="ECO:0000256" key="3">
    <source>
        <dbReference type="HAMAP-Rule" id="MF_01121"/>
    </source>
</evidence>
<dbReference type="PANTHER" id="PTHR11085:SF4">
    <property type="entry name" value="NAD-DEPENDENT PROTEIN DEACYLASE"/>
    <property type="match status" value="1"/>
</dbReference>
<comment type="caution">
    <text evidence="6">The sequence shown here is derived from an EMBL/GenBank/DDBJ whole genome shotgun (WGS) entry which is preliminary data.</text>
</comment>
<comment type="similarity">
    <text evidence="3">Belongs to the sirtuin family. Class III subfamily.</text>
</comment>
<dbReference type="Pfam" id="PF02146">
    <property type="entry name" value="SIR2"/>
    <property type="match status" value="1"/>
</dbReference>
<evidence type="ECO:0000259" key="5">
    <source>
        <dbReference type="PROSITE" id="PS50305"/>
    </source>
</evidence>